<sequence length="705" mass="77772">MGWEPESVRGVKNEDGEWRLKIRWANYPPEDDTWELLEEVCHLEIVREYIDGKLESARRKCLQDHVHHFQQIKRDLEDHCLKAHQFIDNENTEGVGGTSPAAIAMEASTNSSSSSHAPLTSNATLPKSNHTASAKSITGTRRPVPAAAASLVLTLSGADWLCSTEPSKPIHAKCPTEKVPLEIATPATVKAPTPLVVPPARKSSLSFSSSSSSISESSPPVEPAASPSTAPSIAELLVPPEAVSSRDSSPEIPRTQSATELPNDPSPSSSRDSSPEIPARKITSAFPVSQPREESPEIAEDPRLSSSAPFYPSTADTDSDDECQAAANSYSSSDSGSDTEYVVRKVVGVVGLAPTRRFQVLWEDFGSDEDSWEPEANVLHLDLVKEFLARKIQGAVVHSRPFLSASVPASVSIPVSTIRRVEPSKRRQQASAYGGMPPEAWQRSFSRKSHRNKITQPVAVLPEFFEAQPMHDAGSRIQLDGFRIPRRVFSTKKSTDDNKPENEDDGQQDDLLKAVLPREDTRLYRLIMRSSAVHPPNKGKSRREPTSFGAMLPTVNFELPPLVAGRFDGTCRRLAYLKASVTGKQLKPGYEPPPLVTPVDHVLETAGTSKFLLDAPVRKPRVIHDLCAYFNSALYFPYQQYMETVQPGDALDPEKASKAMSNFVRFQFKQVEVVQHCGHADVQKFLKEKQCCRKEVTRPRRIWPV</sequence>
<dbReference type="SUPFAM" id="SSF54160">
    <property type="entry name" value="Chromo domain-like"/>
    <property type="match status" value="2"/>
</dbReference>
<keyword evidence="4" id="KW-1185">Reference proteome</keyword>
<feature type="compositionally biased region" description="Low complexity" evidence="1">
    <location>
        <begin position="198"/>
        <end position="232"/>
    </location>
</feature>
<organism evidence="3 4">
    <name type="scientific">Hypsibius exemplaris</name>
    <name type="common">Freshwater tardigrade</name>
    <dbReference type="NCBI Taxonomy" id="2072580"/>
    <lineage>
        <taxon>Eukaryota</taxon>
        <taxon>Metazoa</taxon>
        <taxon>Ecdysozoa</taxon>
        <taxon>Tardigrada</taxon>
        <taxon>Eutardigrada</taxon>
        <taxon>Parachela</taxon>
        <taxon>Hypsibioidea</taxon>
        <taxon>Hypsibiidae</taxon>
        <taxon>Hypsibius</taxon>
    </lineage>
</organism>
<accession>A0A1W0WZN4</accession>
<evidence type="ECO:0000259" key="2">
    <source>
        <dbReference type="PROSITE" id="PS50013"/>
    </source>
</evidence>
<feature type="region of interest" description="Disordered" evidence="1">
    <location>
        <begin position="489"/>
        <end position="512"/>
    </location>
</feature>
<dbReference type="Proteomes" id="UP000192578">
    <property type="component" value="Unassembled WGS sequence"/>
</dbReference>
<gene>
    <name evidence="3" type="ORF">BV898_05258</name>
</gene>
<feature type="domain" description="Chromo" evidence="2">
    <location>
        <begin position="341"/>
        <end position="391"/>
    </location>
</feature>
<evidence type="ECO:0000313" key="4">
    <source>
        <dbReference type="Proteomes" id="UP000192578"/>
    </source>
</evidence>
<reference evidence="4" key="1">
    <citation type="submission" date="2017-01" db="EMBL/GenBank/DDBJ databases">
        <title>Comparative genomics of anhydrobiosis in the tardigrade Hypsibius dujardini.</title>
        <authorList>
            <person name="Yoshida Y."/>
            <person name="Koutsovoulos G."/>
            <person name="Laetsch D."/>
            <person name="Stevens L."/>
            <person name="Kumar S."/>
            <person name="Horikawa D."/>
            <person name="Ishino K."/>
            <person name="Komine S."/>
            <person name="Tomita M."/>
            <person name="Blaxter M."/>
            <person name="Arakawa K."/>
        </authorList>
    </citation>
    <scope>NUCLEOTIDE SEQUENCE [LARGE SCALE GENOMIC DNA]</scope>
    <source>
        <strain evidence="4">Z151</strain>
    </source>
</reference>
<dbReference type="InterPro" id="IPR023780">
    <property type="entry name" value="Chromo_domain"/>
</dbReference>
<feature type="compositionally biased region" description="Basic and acidic residues" evidence="1">
    <location>
        <begin position="291"/>
        <end position="303"/>
    </location>
</feature>
<evidence type="ECO:0000256" key="1">
    <source>
        <dbReference type="SAM" id="MobiDB-lite"/>
    </source>
</evidence>
<dbReference type="InterPro" id="IPR016197">
    <property type="entry name" value="Chromo-like_dom_sf"/>
</dbReference>
<dbReference type="EMBL" id="MTYJ01000028">
    <property type="protein sequence ID" value="OQV20674.1"/>
    <property type="molecule type" value="Genomic_DNA"/>
</dbReference>
<proteinExistence type="predicted"/>
<dbReference type="PROSITE" id="PS50013">
    <property type="entry name" value="CHROMO_2"/>
    <property type="match status" value="2"/>
</dbReference>
<dbReference type="Pfam" id="PF00385">
    <property type="entry name" value="Chromo"/>
    <property type="match status" value="1"/>
</dbReference>
<dbReference type="OrthoDB" id="10267344at2759"/>
<dbReference type="InterPro" id="IPR000953">
    <property type="entry name" value="Chromo/chromo_shadow_dom"/>
</dbReference>
<feature type="compositionally biased region" description="Polar residues" evidence="1">
    <location>
        <begin position="116"/>
        <end position="139"/>
    </location>
</feature>
<name>A0A1W0WZN4_HYPEX</name>
<comment type="caution">
    <text evidence="3">The sequence shown here is derived from an EMBL/GenBank/DDBJ whole genome shotgun (WGS) entry which is preliminary data.</text>
</comment>
<feature type="domain" description="Chromo" evidence="2">
    <location>
        <begin position="3"/>
        <end position="49"/>
    </location>
</feature>
<feature type="compositionally biased region" description="Low complexity" evidence="1">
    <location>
        <begin position="262"/>
        <end position="272"/>
    </location>
</feature>
<feature type="region of interest" description="Disordered" evidence="1">
    <location>
        <begin position="107"/>
        <end position="140"/>
    </location>
</feature>
<feature type="region of interest" description="Disordered" evidence="1">
    <location>
        <begin position="193"/>
        <end position="321"/>
    </location>
</feature>
<dbReference type="Gene3D" id="2.40.50.40">
    <property type="match status" value="2"/>
</dbReference>
<dbReference type="AlphaFoldDB" id="A0A1W0WZN4"/>
<dbReference type="SMART" id="SM00298">
    <property type="entry name" value="CHROMO"/>
    <property type="match status" value="2"/>
</dbReference>
<evidence type="ECO:0000313" key="3">
    <source>
        <dbReference type="EMBL" id="OQV20674.1"/>
    </source>
</evidence>
<protein>
    <recommendedName>
        <fullName evidence="2">Chromo domain-containing protein</fullName>
    </recommendedName>
</protein>
<dbReference type="CDD" id="cd00024">
    <property type="entry name" value="CD_CSD"/>
    <property type="match status" value="2"/>
</dbReference>